<name>K0R2R8_THAOC</name>
<gene>
    <name evidence="2" type="ORF">THAOC_34294</name>
</gene>
<organism evidence="2 3">
    <name type="scientific">Thalassiosira oceanica</name>
    <name type="common">Marine diatom</name>
    <dbReference type="NCBI Taxonomy" id="159749"/>
    <lineage>
        <taxon>Eukaryota</taxon>
        <taxon>Sar</taxon>
        <taxon>Stramenopiles</taxon>
        <taxon>Ochrophyta</taxon>
        <taxon>Bacillariophyta</taxon>
        <taxon>Coscinodiscophyceae</taxon>
        <taxon>Thalassiosirophycidae</taxon>
        <taxon>Thalassiosirales</taxon>
        <taxon>Thalassiosiraceae</taxon>
        <taxon>Thalassiosira</taxon>
    </lineage>
</organism>
<dbReference type="EMBL" id="AGNL01047419">
    <property type="protein sequence ID" value="EJK47013.1"/>
    <property type="molecule type" value="Genomic_DNA"/>
</dbReference>
<sequence>MMEGLQLTIPAAGADSREGSWYLNAAAHACRQFAFALAAAPRPRHLECGNLDTDGRQDAGWRAGAESHEPPRPAAARQSRRRGAGACGA</sequence>
<evidence type="ECO:0000313" key="3">
    <source>
        <dbReference type="Proteomes" id="UP000266841"/>
    </source>
</evidence>
<evidence type="ECO:0000256" key="1">
    <source>
        <dbReference type="SAM" id="MobiDB-lite"/>
    </source>
</evidence>
<dbReference type="Proteomes" id="UP000266841">
    <property type="component" value="Unassembled WGS sequence"/>
</dbReference>
<evidence type="ECO:0000313" key="2">
    <source>
        <dbReference type="EMBL" id="EJK47013.1"/>
    </source>
</evidence>
<keyword evidence="3" id="KW-1185">Reference proteome</keyword>
<protein>
    <submittedName>
        <fullName evidence="2">Uncharacterized protein</fullName>
    </submittedName>
</protein>
<feature type="compositionally biased region" description="Basic and acidic residues" evidence="1">
    <location>
        <begin position="53"/>
        <end position="71"/>
    </location>
</feature>
<feature type="region of interest" description="Disordered" evidence="1">
    <location>
        <begin position="46"/>
        <end position="89"/>
    </location>
</feature>
<comment type="caution">
    <text evidence="2">The sequence shown here is derived from an EMBL/GenBank/DDBJ whole genome shotgun (WGS) entry which is preliminary data.</text>
</comment>
<reference evidence="2 3" key="1">
    <citation type="journal article" date="2012" name="Genome Biol.">
        <title>Genome and low-iron response of an oceanic diatom adapted to chronic iron limitation.</title>
        <authorList>
            <person name="Lommer M."/>
            <person name="Specht M."/>
            <person name="Roy A.S."/>
            <person name="Kraemer L."/>
            <person name="Andreson R."/>
            <person name="Gutowska M.A."/>
            <person name="Wolf J."/>
            <person name="Bergner S.V."/>
            <person name="Schilhabel M.B."/>
            <person name="Klostermeier U.C."/>
            <person name="Beiko R.G."/>
            <person name="Rosenstiel P."/>
            <person name="Hippler M."/>
            <person name="Laroche J."/>
        </authorList>
    </citation>
    <scope>NUCLEOTIDE SEQUENCE [LARGE SCALE GENOMIC DNA]</scope>
    <source>
        <strain evidence="2 3">CCMP1005</strain>
    </source>
</reference>
<proteinExistence type="predicted"/>
<dbReference type="AlphaFoldDB" id="K0R2R8"/>
<accession>K0R2R8</accession>